<organism evidence="3 4">
    <name type="scientific">Rubrimonas cliftonensis</name>
    <dbReference type="NCBI Taxonomy" id="89524"/>
    <lineage>
        <taxon>Bacteria</taxon>
        <taxon>Pseudomonadati</taxon>
        <taxon>Pseudomonadota</taxon>
        <taxon>Alphaproteobacteria</taxon>
        <taxon>Rhodobacterales</taxon>
        <taxon>Paracoccaceae</taxon>
        <taxon>Rubrimonas</taxon>
    </lineage>
</organism>
<dbReference type="InterPro" id="IPR011055">
    <property type="entry name" value="Dup_hybrid_motif"/>
</dbReference>
<dbReference type="AlphaFoldDB" id="A0A1H4B4I7"/>
<protein>
    <recommendedName>
        <fullName evidence="5">Septal ring factor EnvC, activator of murein hydrolases AmiA and AmiB</fullName>
    </recommendedName>
</protein>
<dbReference type="Proteomes" id="UP000198703">
    <property type="component" value="Unassembled WGS sequence"/>
</dbReference>
<keyword evidence="4" id="KW-1185">Reference proteome</keyword>
<evidence type="ECO:0000313" key="4">
    <source>
        <dbReference type="Proteomes" id="UP000198703"/>
    </source>
</evidence>
<evidence type="ECO:0000256" key="2">
    <source>
        <dbReference type="SAM" id="MobiDB-lite"/>
    </source>
</evidence>
<gene>
    <name evidence="3" type="ORF">SAMN05444370_10519</name>
</gene>
<dbReference type="STRING" id="89524.SAMN05444370_10519"/>
<evidence type="ECO:0000256" key="1">
    <source>
        <dbReference type="SAM" id="Coils"/>
    </source>
</evidence>
<reference evidence="3 4" key="1">
    <citation type="submission" date="2016-10" db="EMBL/GenBank/DDBJ databases">
        <authorList>
            <person name="de Groot N.N."/>
        </authorList>
    </citation>
    <scope>NUCLEOTIDE SEQUENCE [LARGE SCALE GENOMIC DNA]</scope>
    <source>
        <strain evidence="3 4">DSM 15345</strain>
    </source>
</reference>
<feature type="coiled-coil region" evidence="1">
    <location>
        <begin position="35"/>
        <end position="62"/>
    </location>
</feature>
<keyword evidence="1" id="KW-0175">Coiled coil</keyword>
<evidence type="ECO:0000313" key="3">
    <source>
        <dbReference type="EMBL" id="SEA43051.1"/>
    </source>
</evidence>
<evidence type="ECO:0008006" key="5">
    <source>
        <dbReference type="Google" id="ProtNLM"/>
    </source>
</evidence>
<sequence length="352" mass="34809">MSERGADRALALRAAATLALTAWLTAVPWLAQAQEDAALARLAEARAALRAAERARAVAAEDLRPEQARAFATLAALDRIGRAPPLALLTHPGGPAQAARAAMTLAAAAPALAARGAAIRAGIARLNGAREAAAASAARLAVSAQAARAPATAAPPQSGPAPTPRPEAVAGPADPQETADAVRRLLGALAAMDAPLETVGGTPPPEPWRAPVAGPARPGPGTGATVLAAPHAGVRAPMVASVRYAGPDGGPGPALTVVLEPAAGVLVALRGLGAISVAAGDTVAAGALLGAMAGPPPDADPSADPAADEFLIDASASNGTIQPEALYIEVTRAGAATDPADWFRFTDERTTR</sequence>
<name>A0A1H4B4I7_9RHOB</name>
<feature type="region of interest" description="Disordered" evidence="2">
    <location>
        <begin position="148"/>
        <end position="176"/>
    </location>
</feature>
<accession>A0A1H4B4I7</accession>
<dbReference type="RefSeq" id="WP_093252791.1">
    <property type="nucleotide sequence ID" value="NZ_FNQM01000005.1"/>
</dbReference>
<dbReference type="OrthoDB" id="9809144at2"/>
<proteinExistence type="predicted"/>
<dbReference type="Gene3D" id="2.70.70.10">
    <property type="entry name" value="Glucose Permease (Domain IIA)"/>
    <property type="match status" value="1"/>
</dbReference>
<dbReference type="EMBL" id="FNQM01000005">
    <property type="protein sequence ID" value="SEA43051.1"/>
    <property type="molecule type" value="Genomic_DNA"/>
</dbReference>